<sequence length="376" mass="42932">MAATSQEINENCLTCVICLDRYIKAKILPCQHSFCKQCLCDLLDSQDWRLQCPSCQQMYDIPSGSIDELPSSTFVNRLVDLIDEQEKQVSGEICRVCFKNCVMNRCIDCTIDLCALCAASHKMKPDMFDHQVLSTEEFIDCLTRDPSIAQPIGRCPSHNQRTDIYCRSCAISSCSKCAILIHRDHDLSDIQDAANDFRIKTRISLHDVKAKELDMQNRKRSAIEHSRSLLEEYTRQQVSVKTHFQRTMDAFYQELKDKEELVLSRLKSEYLQLDEKMKSEIGKLNTTEDQLSKTVICVDKILQYSNDSQLMTNSDEMTHRIGMVKLMFNNDMTVDNSDAKLPQFIPGELTLQGSFGTLNSDVDIGGNTDRLRDSLD</sequence>
<keyword evidence="7" id="KW-1185">Reference proteome</keyword>
<dbReference type="PANTHER" id="PTHR25462:SF296">
    <property type="entry name" value="MEIOTIC P26, ISOFORM F"/>
    <property type="match status" value="1"/>
</dbReference>
<dbReference type="RefSeq" id="XP_006814612.1">
    <property type="nucleotide sequence ID" value="XM_006814549.1"/>
</dbReference>
<dbReference type="PROSITE" id="PS00518">
    <property type="entry name" value="ZF_RING_1"/>
    <property type="match status" value="1"/>
</dbReference>
<dbReference type="Pfam" id="PF00643">
    <property type="entry name" value="zf-B_box"/>
    <property type="match status" value="1"/>
</dbReference>
<dbReference type="InterPro" id="IPR017907">
    <property type="entry name" value="Znf_RING_CS"/>
</dbReference>
<evidence type="ECO:0000259" key="6">
    <source>
        <dbReference type="PROSITE" id="PS50119"/>
    </source>
</evidence>
<proteinExistence type="predicted"/>
<dbReference type="PROSITE" id="PS50089">
    <property type="entry name" value="ZF_RING_2"/>
    <property type="match status" value="1"/>
</dbReference>
<dbReference type="SUPFAM" id="SSF57850">
    <property type="entry name" value="RING/U-box"/>
    <property type="match status" value="1"/>
</dbReference>
<dbReference type="PANTHER" id="PTHR25462">
    <property type="entry name" value="BONUS, ISOFORM C-RELATED"/>
    <property type="match status" value="1"/>
</dbReference>
<evidence type="ECO:0000256" key="4">
    <source>
        <dbReference type="PROSITE-ProRule" id="PRU00024"/>
    </source>
</evidence>
<dbReference type="InterPro" id="IPR047153">
    <property type="entry name" value="TRIM45/56/19-like"/>
</dbReference>
<evidence type="ECO:0000313" key="8">
    <source>
        <dbReference type="RefSeq" id="XP_006814612.1"/>
    </source>
</evidence>
<dbReference type="SMART" id="SM00184">
    <property type="entry name" value="RING"/>
    <property type="match status" value="1"/>
</dbReference>
<name>A0ABM0M3M1_SACKO</name>
<evidence type="ECO:0000313" key="7">
    <source>
        <dbReference type="Proteomes" id="UP000694865"/>
    </source>
</evidence>
<dbReference type="SUPFAM" id="SSF57845">
    <property type="entry name" value="B-box zinc-binding domain"/>
    <property type="match status" value="1"/>
</dbReference>
<dbReference type="InterPro" id="IPR001841">
    <property type="entry name" value="Znf_RING"/>
</dbReference>
<dbReference type="PROSITE" id="PS50119">
    <property type="entry name" value="ZF_BBOX"/>
    <property type="match status" value="1"/>
</dbReference>
<dbReference type="Pfam" id="PF13445">
    <property type="entry name" value="zf-RING_UBOX"/>
    <property type="match status" value="1"/>
</dbReference>
<gene>
    <name evidence="8" type="primary">LOC102805305</name>
</gene>
<keyword evidence="3" id="KW-0862">Zinc</keyword>
<dbReference type="CDD" id="cd19757">
    <property type="entry name" value="Bbox1"/>
    <property type="match status" value="1"/>
</dbReference>
<protein>
    <submittedName>
        <fullName evidence="8">E3 ubiquitin-protein ligase TRIM56-like</fullName>
    </submittedName>
</protein>
<accession>A0ABM0M3M1</accession>
<evidence type="ECO:0000259" key="5">
    <source>
        <dbReference type="PROSITE" id="PS50089"/>
    </source>
</evidence>
<feature type="domain" description="B box-type" evidence="6">
    <location>
        <begin position="150"/>
        <end position="190"/>
    </location>
</feature>
<organism evidence="7 8">
    <name type="scientific">Saccoglossus kowalevskii</name>
    <name type="common">Acorn worm</name>
    <dbReference type="NCBI Taxonomy" id="10224"/>
    <lineage>
        <taxon>Eukaryota</taxon>
        <taxon>Metazoa</taxon>
        <taxon>Hemichordata</taxon>
        <taxon>Enteropneusta</taxon>
        <taxon>Harrimaniidae</taxon>
        <taxon>Saccoglossus</taxon>
    </lineage>
</organism>
<dbReference type="GeneID" id="102805305"/>
<keyword evidence="1" id="KW-0479">Metal-binding</keyword>
<dbReference type="Proteomes" id="UP000694865">
    <property type="component" value="Unplaced"/>
</dbReference>
<dbReference type="InterPro" id="IPR027370">
    <property type="entry name" value="Znf-RING_euk"/>
</dbReference>
<dbReference type="Gene3D" id="3.30.40.10">
    <property type="entry name" value="Zinc/RING finger domain, C3HC4 (zinc finger)"/>
    <property type="match status" value="1"/>
</dbReference>
<evidence type="ECO:0000256" key="1">
    <source>
        <dbReference type="ARBA" id="ARBA00022723"/>
    </source>
</evidence>
<feature type="domain" description="RING-type" evidence="5">
    <location>
        <begin position="15"/>
        <end position="56"/>
    </location>
</feature>
<evidence type="ECO:0000256" key="3">
    <source>
        <dbReference type="ARBA" id="ARBA00022833"/>
    </source>
</evidence>
<dbReference type="InterPro" id="IPR013083">
    <property type="entry name" value="Znf_RING/FYVE/PHD"/>
</dbReference>
<reference evidence="8" key="1">
    <citation type="submission" date="2025-08" db="UniProtKB">
        <authorList>
            <consortium name="RefSeq"/>
        </authorList>
    </citation>
    <scope>IDENTIFICATION</scope>
    <source>
        <tissue evidence="8">Testes</tissue>
    </source>
</reference>
<dbReference type="InterPro" id="IPR000315">
    <property type="entry name" value="Znf_B-box"/>
</dbReference>
<evidence type="ECO:0000256" key="2">
    <source>
        <dbReference type="ARBA" id="ARBA00022771"/>
    </source>
</evidence>
<dbReference type="Gene3D" id="3.30.160.60">
    <property type="entry name" value="Classic Zinc Finger"/>
    <property type="match status" value="1"/>
</dbReference>
<keyword evidence="2 4" id="KW-0863">Zinc-finger</keyword>